<dbReference type="EMBL" id="SGXE01000007">
    <property type="protein sequence ID" value="RZS90576.1"/>
    <property type="molecule type" value="Genomic_DNA"/>
</dbReference>
<dbReference type="AlphaFoldDB" id="A0A4Q7NTR4"/>
<keyword evidence="2" id="KW-1185">Reference proteome</keyword>
<reference evidence="1 2" key="1">
    <citation type="submission" date="2019-02" db="EMBL/GenBank/DDBJ databases">
        <title>Genomic Encyclopedia of Type Strains, Phase IV (KMG-IV): sequencing the most valuable type-strain genomes for metagenomic binning, comparative biology and taxonomic classification.</title>
        <authorList>
            <person name="Goeker M."/>
        </authorList>
    </citation>
    <scope>NUCLEOTIDE SEQUENCE [LARGE SCALE GENOMIC DNA]</scope>
    <source>
        <strain evidence="1 2">DSM 17196</strain>
    </source>
</reference>
<evidence type="ECO:0000313" key="2">
    <source>
        <dbReference type="Proteomes" id="UP000292262"/>
    </source>
</evidence>
<sequence>MYFYTMKRGNNYTGVFILTLAAIKTINTNEVF</sequence>
<name>A0A4Q7NTR4_9FLAO</name>
<protein>
    <submittedName>
        <fullName evidence="1">Uncharacterized protein</fullName>
    </submittedName>
</protein>
<dbReference type="Proteomes" id="UP000292262">
    <property type="component" value="Unassembled WGS sequence"/>
</dbReference>
<accession>A0A4Q7NTR4</accession>
<proteinExistence type="predicted"/>
<comment type="caution">
    <text evidence="1">The sequence shown here is derived from an EMBL/GenBank/DDBJ whole genome shotgun (WGS) entry which is preliminary data.</text>
</comment>
<evidence type="ECO:0000313" key="1">
    <source>
        <dbReference type="EMBL" id="RZS90576.1"/>
    </source>
</evidence>
<gene>
    <name evidence="1" type="ORF">EV197_3371</name>
</gene>
<organism evidence="1 2">
    <name type="scientific">Aquimarina brevivitae</name>
    <dbReference type="NCBI Taxonomy" id="323412"/>
    <lineage>
        <taxon>Bacteria</taxon>
        <taxon>Pseudomonadati</taxon>
        <taxon>Bacteroidota</taxon>
        <taxon>Flavobacteriia</taxon>
        <taxon>Flavobacteriales</taxon>
        <taxon>Flavobacteriaceae</taxon>
        <taxon>Aquimarina</taxon>
    </lineage>
</organism>